<dbReference type="Pfam" id="PF08241">
    <property type="entry name" value="Methyltransf_11"/>
    <property type="match status" value="1"/>
</dbReference>
<dbReference type="EMBL" id="WESC01000005">
    <property type="protein sequence ID" value="KAB7740660.1"/>
    <property type="molecule type" value="Genomic_DNA"/>
</dbReference>
<dbReference type="GO" id="GO:0008757">
    <property type="term" value="F:S-adenosylmethionine-dependent methyltransferase activity"/>
    <property type="evidence" value="ECO:0007669"/>
    <property type="project" value="InterPro"/>
</dbReference>
<dbReference type="InterPro" id="IPR013216">
    <property type="entry name" value="Methyltransf_11"/>
</dbReference>
<reference evidence="2 3" key="1">
    <citation type="submission" date="2019-09" db="EMBL/GenBank/DDBJ databases">
        <title>Parvibaculum sedimenti sp. nov., isolated from sediment.</title>
        <authorList>
            <person name="Wang Y."/>
        </authorList>
    </citation>
    <scope>NUCLEOTIDE SEQUENCE [LARGE SCALE GENOMIC DNA]</scope>
    <source>
        <strain evidence="2 3">HXT-9</strain>
    </source>
</reference>
<feature type="domain" description="Methyltransferase type 11" evidence="1">
    <location>
        <begin position="148"/>
        <end position="198"/>
    </location>
</feature>
<dbReference type="Gene3D" id="3.40.50.150">
    <property type="entry name" value="Vaccinia Virus protein VP39"/>
    <property type="match status" value="1"/>
</dbReference>
<evidence type="ECO:0000313" key="2">
    <source>
        <dbReference type="EMBL" id="KAB7740660.1"/>
    </source>
</evidence>
<sequence length="316" mass="34921">MLVALADIEIMLRKPGAPWLHVALRRKDGVVSEVTAGDEQFPVVHGQPVLIDFSDSVVRPEWFATAQDTYSLVGARRGFLRGLKGRLFGTADISTSNFFLLREHLKALPVKRPLVLMVGAATKGMGTDLLYNDEAIAQVAFDVYPSPLTNFVADGHKIPLADESVDAVCIQAVLEHVLDPRQVAMEVARVLKPGGLVYAETPFMQQVHEGAYDFTRFSEVGHRWLWRDFETVKRGALGGPGLSLYWAVKYFLRGLTRSKALADIASIPFGIFSLFDRFVPEPHRVDGASGTYFMGRKSGRSLTVGEIVGEYRGAQR</sequence>
<accession>A0A6N6VJE6</accession>
<organism evidence="2 3">
    <name type="scientific">Parvibaculum sedimenti</name>
    <dbReference type="NCBI Taxonomy" id="2608632"/>
    <lineage>
        <taxon>Bacteria</taxon>
        <taxon>Pseudomonadati</taxon>
        <taxon>Pseudomonadota</taxon>
        <taxon>Alphaproteobacteria</taxon>
        <taxon>Hyphomicrobiales</taxon>
        <taxon>Parvibaculaceae</taxon>
        <taxon>Parvibaculum</taxon>
    </lineage>
</organism>
<comment type="caution">
    <text evidence="2">The sequence shown here is derived from an EMBL/GenBank/DDBJ whole genome shotgun (WGS) entry which is preliminary data.</text>
</comment>
<dbReference type="RefSeq" id="WP_152215393.1">
    <property type="nucleotide sequence ID" value="NZ_WESC01000005.1"/>
</dbReference>
<dbReference type="AlphaFoldDB" id="A0A6N6VJE6"/>
<dbReference type="Proteomes" id="UP000468901">
    <property type="component" value="Unassembled WGS sequence"/>
</dbReference>
<evidence type="ECO:0000313" key="3">
    <source>
        <dbReference type="Proteomes" id="UP000468901"/>
    </source>
</evidence>
<proteinExistence type="predicted"/>
<evidence type="ECO:0000259" key="1">
    <source>
        <dbReference type="Pfam" id="PF08241"/>
    </source>
</evidence>
<keyword evidence="2" id="KW-0489">Methyltransferase</keyword>
<dbReference type="SUPFAM" id="SSF53335">
    <property type="entry name" value="S-adenosyl-L-methionine-dependent methyltransferases"/>
    <property type="match status" value="1"/>
</dbReference>
<dbReference type="CDD" id="cd02440">
    <property type="entry name" value="AdoMet_MTases"/>
    <property type="match status" value="1"/>
</dbReference>
<dbReference type="InterPro" id="IPR029063">
    <property type="entry name" value="SAM-dependent_MTases_sf"/>
</dbReference>
<name>A0A6N6VJE6_9HYPH</name>
<dbReference type="GO" id="GO:0032259">
    <property type="term" value="P:methylation"/>
    <property type="evidence" value="ECO:0007669"/>
    <property type="project" value="UniProtKB-KW"/>
</dbReference>
<keyword evidence="2" id="KW-0808">Transferase</keyword>
<gene>
    <name evidence="2" type="ORF">F2P47_06310</name>
</gene>
<protein>
    <submittedName>
        <fullName evidence="2">Methyltransferase domain-containing protein</fullName>
    </submittedName>
</protein>
<keyword evidence="3" id="KW-1185">Reference proteome</keyword>